<evidence type="ECO:0000313" key="2">
    <source>
        <dbReference type="EMBL" id="KAA1280314.1"/>
    </source>
</evidence>
<dbReference type="EMBL" id="QRDC01000002">
    <property type="protein sequence ID" value="KAA1280314.1"/>
    <property type="molecule type" value="Genomic_DNA"/>
</dbReference>
<sequence length="73" mass="8703">MVCLMFVKSKAVVYPNLRAGGLRKLALYLDFPWRKAESLEQFIHMHDNLFIFIILFIFVFIILNVDVFIWHVT</sequence>
<feature type="transmembrane region" description="Helical" evidence="1">
    <location>
        <begin position="49"/>
        <end position="72"/>
    </location>
</feature>
<gene>
    <name evidence="2" type="ORF">DXF85_03315</name>
</gene>
<keyword evidence="1" id="KW-0472">Membrane</keyword>
<keyword evidence="1" id="KW-1133">Transmembrane helix</keyword>
<evidence type="ECO:0000313" key="3">
    <source>
        <dbReference type="Proteomes" id="UP000468420"/>
    </source>
</evidence>
<organism evidence="2 3">
    <name type="scientific">Citrobacter pasteurii</name>
    <dbReference type="NCBI Taxonomy" id="1563222"/>
    <lineage>
        <taxon>Bacteria</taxon>
        <taxon>Pseudomonadati</taxon>
        <taxon>Pseudomonadota</taxon>
        <taxon>Gammaproteobacteria</taxon>
        <taxon>Enterobacterales</taxon>
        <taxon>Enterobacteriaceae</taxon>
        <taxon>Citrobacter</taxon>
    </lineage>
</organism>
<accession>A0A6N6KAZ9</accession>
<proteinExistence type="predicted"/>
<name>A0A6N6KAZ9_9ENTR</name>
<evidence type="ECO:0000256" key="1">
    <source>
        <dbReference type="SAM" id="Phobius"/>
    </source>
</evidence>
<reference evidence="2 3" key="1">
    <citation type="submission" date="2018-08" db="EMBL/GenBank/DDBJ databases">
        <title>Complete genomic analysis of a Citrobacter pasteurii isolated from cockles (Cerastoderma edule) containing a new chromosomic qnrB allele.</title>
        <authorList>
            <person name="Rodrigues A."/>
            <person name="Baptista T."/>
            <person name="Quesada A."/>
            <person name="Campos M.J."/>
        </authorList>
    </citation>
    <scope>NUCLEOTIDE SEQUENCE [LARGE SCALE GENOMIC DNA]</scope>
    <source>
        <strain evidence="2 3">BA18</strain>
    </source>
</reference>
<dbReference type="AlphaFoldDB" id="A0A6N6KAZ9"/>
<dbReference type="Proteomes" id="UP000468420">
    <property type="component" value="Unassembled WGS sequence"/>
</dbReference>
<protein>
    <submittedName>
        <fullName evidence="2">Uncharacterized protein</fullName>
    </submittedName>
</protein>
<comment type="caution">
    <text evidence="2">The sequence shown here is derived from an EMBL/GenBank/DDBJ whole genome shotgun (WGS) entry which is preliminary data.</text>
</comment>
<keyword evidence="1" id="KW-0812">Transmembrane</keyword>